<feature type="transmembrane region" description="Helical" evidence="5">
    <location>
        <begin position="505"/>
        <end position="523"/>
    </location>
</feature>
<evidence type="ECO:0000259" key="6">
    <source>
        <dbReference type="PROSITE" id="PS50928"/>
    </source>
</evidence>
<dbReference type="SUPFAM" id="SSF161098">
    <property type="entry name" value="MetI-like"/>
    <property type="match status" value="2"/>
</dbReference>
<dbReference type="OrthoDB" id="9785113at2"/>
<comment type="subcellular location">
    <subcellularLocation>
        <location evidence="1">Cell membrane</location>
        <topology evidence="1">Multi-pass membrane protein</topology>
    </subcellularLocation>
</comment>
<dbReference type="InterPro" id="IPR000515">
    <property type="entry name" value="MetI-like"/>
</dbReference>
<feature type="transmembrane region" description="Helical" evidence="5">
    <location>
        <begin position="563"/>
        <end position="591"/>
    </location>
</feature>
<feature type="transmembrane region" description="Helical" evidence="5">
    <location>
        <begin position="660"/>
        <end position="681"/>
    </location>
</feature>
<gene>
    <name evidence="7" type="ORF">D6C00_12180</name>
</gene>
<evidence type="ECO:0000256" key="4">
    <source>
        <dbReference type="ARBA" id="ARBA00023136"/>
    </source>
</evidence>
<reference evidence="7 8" key="1">
    <citation type="journal article" date="2010" name="Int. J. Syst. Evol. Microbiol.">
        <title>Thiohalobacter thiocyanaticus gen. nov., sp. nov., a moderately halophilic, sulfur-oxidizing gammaproteobacterium from hypersaline lakes, that utilizes thiocyanate.</title>
        <authorList>
            <person name="Sorokin D.Y."/>
            <person name="Kovaleva O.L."/>
            <person name="Tourova T.P."/>
            <person name="Muyzer G."/>
        </authorList>
    </citation>
    <scope>NUCLEOTIDE SEQUENCE [LARGE SCALE GENOMIC DNA]</scope>
    <source>
        <strain evidence="7 8">Hrh1</strain>
    </source>
</reference>
<organism evidence="7 8">
    <name type="scientific">Thiohalobacter thiocyanaticus</name>
    <dbReference type="NCBI Taxonomy" id="585455"/>
    <lineage>
        <taxon>Bacteria</taxon>
        <taxon>Pseudomonadati</taxon>
        <taxon>Pseudomonadota</taxon>
        <taxon>Gammaproteobacteria</taxon>
        <taxon>Thiohalobacterales</taxon>
        <taxon>Thiohalobacteraceae</taxon>
        <taxon>Thiohalobacter</taxon>
    </lineage>
</organism>
<evidence type="ECO:0000313" key="7">
    <source>
        <dbReference type="EMBL" id="RRQ23132.1"/>
    </source>
</evidence>
<sequence>MCGMSDAPPSQPSVIERIPEATQRRRRAWRMFKDGLARYGVTVGGVGVIIAVVLIFFYLLYVVMPLLKPGSAEPVTDYALPGGGQTLHLAMEEQGEIAVRFTDEEVLFFRTRSGEPVSRHPLPLPAGVQVSIFAVGEPGSGVVAYGLSDGTALVVRHDYRITYPDDQRLITPELKFPLGTNPVKVAAEGETLQRLAVQVGEENSTLVGLTDQGQLQLARIRQEESFLGGETEIVRTHSQLPLTLSQPRYLLVNPTQRFLYAATRSGELARYDIRDPASPALLEQLSISEGGSELTSLELLAGGISLLAGYSDGGISQWFSVREENSDHERLQRIRGFDAYDSPITAIAPEHSRKGLLAVDAQGRLSIYHTTAHKQILSRQVIDGGLRKVAVSPRADYWLAEDTQQRLHFWKIDNEHPEISWSSLWGKVWYESYDEPAYIWQSSSASNDHEPKFSLTPLAFGTLKAAFYAMLIATPLAILGAIYTSYFMAPKMRGSIKPAIEIMEALPTVILGFLAGLWLAPYVETHLPGIFSLLIVMPFGVLLFAWLWHLLPWQLRTRVPDGWEAAMLIPVVLLIGWLSLSLSPLMEVWLFDGDMRLWLKQELGLDFDQRNSIVVGLAMGFAVIPTIFSIAEDAIFNVPKHLTSGSLALGATPWQTLTRVVLLTASPGIFSAVMIGMGRAVGETMIVLMATGNTPVMDMNIFQGMRTLAANIAVEMPESAVGSTHYRVLFLAALVLFMFTFVVNTLAEIVRQRLRRKYSSL</sequence>
<dbReference type="InterPro" id="IPR015943">
    <property type="entry name" value="WD40/YVTN_repeat-like_dom_sf"/>
</dbReference>
<evidence type="ECO:0000256" key="1">
    <source>
        <dbReference type="ARBA" id="ARBA00004651"/>
    </source>
</evidence>
<dbReference type="CDD" id="cd06261">
    <property type="entry name" value="TM_PBP2"/>
    <property type="match status" value="1"/>
</dbReference>
<keyword evidence="4 5" id="KW-0472">Membrane</keyword>
<feature type="domain" description="ABC transmembrane type-1" evidence="6">
    <location>
        <begin position="459"/>
        <end position="747"/>
    </location>
</feature>
<dbReference type="PROSITE" id="PS50928">
    <property type="entry name" value="ABC_TM1"/>
    <property type="match status" value="1"/>
</dbReference>
<comment type="caution">
    <text evidence="7">The sequence shown here is derived from an EMBL/GenBank/DDBJ whole genome shotgun (WGS) entry which is preliminary data.</text>
</comment>
<dbReference type="RefSeq" id="WP_125182457.1">
    <property type="nucleotide sequence ID" value="NZ_QZMU01000001.1"/>
</dbReference>
<keyword evidence="8" id="KW-1185">Reference proteome</keyword>
<protein>
    <submittedName>
        <fullName evidence="7">ABC transporter permease subunit</fullName>
    </submittedName>
</protein>
<name>A0A426QMZ7_9GAMM</name>
<dbReference type="Gene3D" id="1.10.3720.10">
    <property type="entry name" value="MetI-like"/>
    <property type="match status" value="1"/>
</dbReference>
<keyword evidence="2 5" id="KW-0812">Transmembrane</keyword>
<feature type="transmembrane region" description="Helical" evidence="5">
    <location>
        <begin position="529"/>
        <end position="551"/>
    </location>
</feature>
<keyword evidence="3 5" id="KW-1133">Transmembrane helix</keyword>
<feature type="transmembrane region" description="Helical" evidence="5">
    <location>
        <begin position="726"/>
        <end position="747"/>
    </location>
</feature>
<dbReference type="GO" id="GO:0005886">
    <property type="term" value="C:plasma membrane"/>
    <property type="evidence" value="ECO:0007669"/>
    <property type="project" value="UniProtKB-SubCell"/>
</dbReference>
<accession>A0A426QMZ7</accession>
<dbReference type="Gene3D" id="2.130.10.10">
    <property type="entry name" value="YVTN repeat-like/Quinoprotein amine dehydrogenase"/>
    <property type="match status" value="1"/>
</dbReference>
<feature type="transmembrane region" description="Helical" evidence="5">
    <location>
        <begin position="611"/>
        <end position="631"/>
    </location>
</feature>
<evidence type="ECO:0000313" key="8">
    <source>
        <dbReference type="Proteomes" id="UP000287798"/>
    </source>
</evidence>
<evidence type="ECO:0000256" key="5">
    <source>
        <dbReference type="SAM" id="Phobius"/>
    </source>
</evidence>
<dbReference type="AlphaFoldDB" id="A0A426QMZ7"/>
<dbReference type="EMBL" id="QZMU01000001">
    <property type="protein sequence ID" value="RRQ23132.1"/>
    <property type="molecule type" value="Genomic_DNA"/>
</dbReference>
<dbReference type="Proteomes" id="UP000287798">
    <property type="component" value="Unassembled WGS sequence"/>
</dbReference>
<proteinExistence type="predicted"/>
<dbReference type="PANTHER" id="PTHR42727">
    <property type="entry name" value="PHOSPHATE TRANSPORT SYSTEM PERMEASE PROTEIN"/>
    <property type="match status" value="1"/>
</dbReference>
<feature type="transmembrane region" description="Helical" evidence="5">
    <location>
        <begin position="36"/>
        <end position="61"/>
    </location>
</feature>
<dbReference type="SUPFAM" id="SSF69322">
    <property type="entry name" value="Tricorn protease domain 2"/>
    <property type="match status" value="1"/>
</dbReference>
<feature type="transmembrane region" description="Helical" evidence="5">
    <location>
        <begin position="465"/>
        <end position="484"/>
    </location>
</feature>
<evidence type="ECO:0000256" key="3">
    <source>
        <dbReference type="ARBA" id="ARBA00022989"/>
    </source>
</evidence>
<dbReference type="InterPro" id="IPR035906">
    <property type="entry name" value="MetI-like_sf"/>
</dbReference>
<evidence type="ECO:0000256" key="2">
    <source>
        <dbReference type="ARBA" id="ARBA00022692"/>
    </source>
</evidence>
<dbReference type="GO" id="GO:0055085">
    <property type="term" value="P:transmembrane transport"/>
    <property type="evidence" value="ECO:0007669"/>
    <property type="project" value="InterPro"/>
</dbReference>
<dbReference type="PANTHER" id="PTHR42727:SF1">
    <property type="entry name" value="PHOSPHATE TRANSPORT SYSTEM PERMEASE"/>
    <property type="match status" value="1"/>
</dbReference>